<dbReference type="EMBL" id="MBRJ01000036">
    <property type="protein sequence ID" value="OHX45304.1"/>
    <property type="molecule type" value="Genomic_DNA"/>
</dbReference>
<evidence type="ECO:0000313" key="9">
    <source>
        <dbReference type="EMBL" id="OHX45304.1"/>
    </source>
</evidence>
<organism evidence="9 10">
    <name type="scientific">Cytobacillus oceanisediminis</name>
    <dbReference type="NCBI Taxonomy" id="665099"/>
    <lineage>
        <taxon>Bacteria</taxon>
        <taxon>Bacillati</taxon>
        <taxon>Bacillota</taxon>
        <taxon>Bacilli</taxon>
        <taxon>Bacillales</taxon>
        <taxon>Bacillaceae</taxon>
        <taxon>Cytobacillus</taxon>
    </lineage>
</organism>
<feature type="transmembrane region" description="Helical" evidence="7">
    <location>
        <begin position="249"/>
        <end position="267"/>
    </location>
</feature>
<dbReference type="PANTHER" id="PTHR40074">
    <property type="entry name" value="O-ACETYLTRANSFERASE WECH"/>
    <property type="match status" value="1"/>
</dbReference>
<dbReference type="PANTHER" id="PTHR40074:SF2">
    <property type="entry name" value="O-ACETYLTRANSFERASE WECH"/>
    <property type="match status" value="1"/>
</dbReference>
<feature type="transmembrane region" description="Helical" evidence="7">
    <location>
        <begin position="223"/>
        <end position="243"/>
    </location>
</feature>
<feature type="transmembrane region" description="Helical" evidence="7">
    <location>
        <begin position="191"/>
        <end position="211"/>
    </location>
</feature>
<evidence type="ECO:0000256" key="6">
    <source>
        <dbReference type="ARBA" id="ARBA00023136"/>
    </source>
</evidence>
<feature type="transmembrane region" description="Helical" evidence="7">
    <location>
        <begin position="117"/>
        <end position="143"/>
    </location>
</feature>
<evidence type="ECO:0000256" key="5">
    <source>
        <dbReference type="ARBA" id="ARBA00022989"/>
    </source>
</evidence>
<dbReference type="RefSeq" id="WP_071158397.1">
    <property type="nucleotide sequence ID" value="NZ_CP062790.1"/>
</dbReference>
<evidence type="ECO:0000256" key="2">
    <source>
        <dbReference type="ARBA" id="ARBA00007400"/>
    </source>
</evidence>
<sequence length="369" mass="42584">MGKPKAHIQEIHYLRAIACIWVLLVHISASYYYENGETYNELTLFINQISRFGTPIFALISGFLLFYQTRTRGFKLKKFALSRFTKIGVPFIFWSIFYLLFMYILQGANPFESGKRLFLINFAFGNAFYHLYFMSIVFQFYLLFPLLQLFRSRKSWIFLLAGSILTNLYALKMYNPGQFEGIWQVILSQRAFLPAWIFFFIFGGFLAYYWEPLSQFSKRNKKLLGAGVVIITVLAVVEYKIIGSAPSNRATNMINIPIITLFMMGIGEDIKKISWLELFLAKIGSLSMAIYLVHPFVLLTFQSLAPKSVWNTIHFPFVFAVILIGTIVVVKVIQLLPYNQYLLTVPKAKDSKAEKVKHLKKLEAESNTA</sequence>
<feature type="transmembrane region" description="Helical" evidence="7">
    <location>
        <begin position="279"/>
        <end position="301"/>
    </location>
</feature>
<dbReference type="Pfam" id="PF01757">
    <property type="entry name" value="Acyl_transf_3"/>
    <property type="match status" value="1"/>
</dbReference>
<proteinExistence type="inferred from homology"/>
<evidence type="ECO:0000259" key="8">
    <source>
        <dbReference type="Pfam" id="PF01757"/>
    </source>
</evidence>
<feature type="domain" description="Acyltransferase 3" evidence="8">
    <location>
        <begin position="9"/>
        <end position="329"/>
    </location>
</feature>
<accession>A0ABX3CNV8</accession>
<feature type="transmembrane region" description="Helical" evidence="7">
    <location>
        <begin position="155"/>
        <end position="171"/>
    </location>
</feature>
<evidence type="ECO:0000313" key="10">
    <source>
        <dbReference type="Proteomes" id="UP000180194"/>
    </source>
</evidence>
<name>A0ABX3CNV8_9BACI</name>
<evidence type="ECO:0000256" key="4">
    <source>
        <dbReference type="ARBA" id="ARBA00022692"/>
    </source>
</evidence>
<reference evidence="9 10" key="1">
    <citation type="submission" date="2016-07" db="EMBL/GenBank/DDBJ databases">
        <title>Bacillus oceanisediminis whole genome.</title>
        <authorList>
            <person name="Pal Y."/>
            <person name="Verma A."/>
            <person name="Mual P."/>
            <person name="Srinivasan K."/>
        </authorList>
    </citation>
    <scope>NUCLEOTIDE SEQUENCE [LARGE SCALE GENOMIC DNA]</scope>
    <source>
        <strain evidence="9 10">Bhandara28</strain>
    </source>
</reference>
<dbReference type="InterPro" id="IPR002656">
    <property type="entry name" value="Acyl_transf_3_dom"/>
</dbReference>
<comment type="similarity">
    <text evidence="2">Belongs to the acyltransferase 3 family.</text>
</comment>
<feature type="transmembrane region" description="Helical" evidence="7">
    <location>
        <begin position="45"/>
        <end position="67"/>
    </location>
</feature>
<gene>
    <name evidence="9" type="ORF">BBV17_23680</name>
</gene>
<keyword evidence="4 7" id="KW-0812">Transmembrane</keyword>
<comment type="caution">
    <text evidence="9">The sequence shown here is derived from an EMBL/GenBank/DDBJ whole genome shotgun (WGS) entry which is preliminary data.</text>
</comment>
<evidence type="ECO:0000256" key="1">
    <source>
        <dbReference type="ARBA" id="ARBA00004651"/>
    </source>
</evidence>
<dbReference type="Proteomes" id="UP000180194">
    <property type="component" value="Unassembled WGS sequence"/>
</dbReference>
<feature type="transmembrane region" description="Helical" evidence="7">
    <location>
        <begin position="313"/>
        <end position="333"/>
    </location>
</feature>
<comment type="subcellular location">
    <subcellularLocation>
        <location evidence="1">Cell membrane</location>
        <topology evidence="1">Multi-pass membrane protein</topology>
    </subcellularLocation>
</comment>
<keyword evidence="3" id="KW-1003">Cell membrane</keyword>
<evidence type="ECO:0000256" key="3">
    <source>
        <dbReference type="ARBA" id="ARBA00022475"/>
    </source>
</evidence>
<keyword evidence="6 7" id="KW-0472">Membrane</keyword>
<feature type="transmembrane region" description="Helical" evidence="7">
    <location>
        <begin position="87"/>
        <end position="105"/>
    </location>
</feature>
<keyword evidence="5 7" id="KW-1133">Transmembrane helix</keyword>
<protein>
    <recommendedName>
        <fullName evidence="8">Acyltransferase 3 domain-containing protein</fullName>
    </recommendedName>
</protein>
<feature type="transmembrane region" description="Helical" evidence="7">
    <location>
        <begin position="12"/>
        <end position="33"/>
    </location>
</feature>
<evidence type="ECO:0000256" key="7">
    <source>
        <dbReference type="SAM" id="Phobius"/>
    </source>
</evidence>
<keyword evidence="10" id="KW-1185">Reference proteome</keyword>